<organism evidence="1 2">
    <name type="scientific">Paroceanicella profunda</name>
    <dbReference type="NCBI Taxonomy" id="2579971"/>
    <lineage>
        <taxon>Bacteria</taxon>
        <taxon>Pseudomonadati</taxon>
        <taxon>Pseudomonadota</taxon>
        <taxon>Alphaproteobacteria</taxon>
        <taxon>Rhodobacterales</taxon>
        <taxon>Paracoccaceae</taxon>
        <taxon>Paroceanicella</taxon>
    </lineage>
</organism>
<geneLocation type="plasmid" evidence="2">
    <name>pd4m1d</name>
</geneLocation>
<keyword evidence="2" id="KW-1185">Reference proteome</keyword>
<reference evidence="1 2" key="1">
    <citation type="submission" date="2019-06" db="EMBL/GenBank/DDBJ databases">
        <title>Genome sequence of Rhodobacteraceae bacterium D4M1.</title>
        <authorList>
            <person name="Cao J."/>
        </authorList>
    </citation>
    <scope>NUCLEOTIDE SEQUENCE [LARGE SCALE GENOMIC DNA]</scope>
    <source>
        <strain evidence="1 2">D4M1</strain>
        <plasmid evidence="2">pd4m1d</plasmid>
    </source>
</reference>
<dbReference type="EMBL" id="CP040822">
    <property type="protein sequence ID" value="QDL94737.1"/>
    <property type="molecule type" value="Genomic_DNA"/>
</dbReference>
<dbReference type="AlphaFoldDB" id="A0A5B8FJR1"/>
<dbReference type="RefSeq" id="WP_138578686.1">
    <property type="nucleotide sequence ID" value="NZ_CP040822.1"/>
</dbReference>
<dbReference type="InterPro" id="IPR005331">
    <property type="entry name" value="Sulfotransferase"/>
</dbReference>
<dbReference type="Pfam" id="PF03567">
    <property type="entry name" value="Sulfotransfer_2"/>
    <property type="match status" value="1"/>
</dbReference>
<accession>A0A5B8FJR1</accession>
<dbReference type="Proteomes" id="UP000305888">
    <property type="component" value="Plasmid pD4M1D"/>
</dbReference>
<dbReference type="Gene3D" id="3.40.50.300">
    <property type="entry name" value="P-loop containing nucleotide triphosphate hydrolases"/>
    <property type="match status" value="1"/>
</dbReference>
<name>A0A5B8FJR1_9RHOB</name>
<keyword evidence="1" id="KW-0808">Transferase</keyword>
<proteinExistence type="predicted"/>
<keyword evidence="1" id="KW-0614">Plasmid</keyword>
<evidence type="ECO:0000313" key="1">
    <source>
        <dbReference type="EMBL" id="QDL94737.1"/>
    </source>
</evidence>
<sequence>MKRTLDNLTSEEDGRSISRYLMESTWRLGDAFKNKKYFDCIVHCHVPKTAGVSFYEPFKAHFKSFHVDHKDIPGSIRSYFGDVRDKKCQFYTGHFSTYEILDHIPEERIVVACVIRDPIDRLVSHYNYNSSPAHTWYEDFRRRFPDFESFWRSEQFGGSPMSRQLFGGLTMDGGLLRSPGGKPVEFAFAPQNRMNGFIQQLFDAMDAKIEVRASRQNVTGEDAKIISRSDLSEAEIDAISEEHRFDCAFYNTIVRTESTLNAFRRLRVAQSA</sequence>
<gene>
    <name evidence="1" type="ORF">FDP22_22970</name>
</gene>
<dbReference type="InterPro" id="IPR027417">
    <property type="entry name" value="P-loop_NTPase"/>
</dbReference>
<evidence type="ECO:0000313" key="2">
    <source>
        <dbReference type="Proteomes" id="UP000305888"/>
    </source>
</evidence>
<dbReference type="OrthoDB" id="1407035at2"/>
<protein>
    <submittedName>
        <fullName evidence="1">Sulfotransferase family protein</fullName>
    </submittedName>
</protein>
<dbReference type="KEGG" id="ppru:FDP22_22970"/>
<dbReference type="GO" id="GO:0008146">
    <property type="term" value="F:sulfotransferase activity"/>
    <property type="evidence" value="ECO:0007669"/>
    <property type="project" value="InterPro"/>
</dbReference>
<dbReference type="GO" id="GO:0016020">
    <property type="term" value="C:membrane"/>
    <property type="evidence" value="ECO:0007669"/>
    <property type="project" value="InterPro"/>
</dbReference>
<dbReference type="SUPFAM" id="SSF52540">
    <property type="entry name" value="P-loop containing nucleoside triphosphate hydrolases"/>
    <property type="match status" value="1"/>
</dbReference>